<keyword evidence="3" id="KW-1185">Reference proteome</keyword>
<dbReference type="EMBL" id="JAGTUK010000002">
    <property type="protein sequence ID" value="MBS0023847.1"/>
    <property type="molecule type" value="Genomic_DNA"/>
</dbReference>
<organism evidence="2 3">
    <name type="scientific">Microbacterium paraoxydans</name>
    <dbReference type="NCBI Taxonomy" id="199592"/>
    <lineage>
        <taxon>Bacteria</taxon>
        <taxon>Bacillati</taxon>
        <taxon>Actinomycetota</taxon>
        <taxon>Actinomycetes</taxon>
        <taxon>Micrococcales</taxon>
        <taxon>Microbacteriaceae</taxon>
        <taxon>Microbacterium</taxon>
    </lineage>
</organism>
<dbReference type="RefSeq" id="WP_211542194.1">
    <property type="nucleotide sequence ID" value="NZ_JAGTUK010000002.1"/>
</dbReference>
<feature type="region of interest" description="Disordered" evidence="1">
    <location>
        <begin position="85"/>
        <end position="105"/>
    </location>
</feature>
<name>A0ABS5INK7_9MICO</name>
<feature type="compositionally biased region" description="Basic residues" evidence="1">
    <location>
        <begin position="85"/>
        <end position="96"/>
    </location>
</feature>
<sequence length="310" mass="34135">MPLDPSPTAPAIGFAEALREAIAARGTSLAQLSERLRHHGNPVSIATLSCWQSGTRQPEGPSSLAAVDDLEALLLLEPGALQRRIGHSRRAGRTPKPRTPCEDWTREGPILDTFRALGVDPAASFNTHSLHAVCTTDDHGRVDAIHYRAIIRPPAGRAPLLPYIDLPSRPTDVRPQLDARTGCRVVQHHEHPSHVAFGMLLAVDEPPEHRHAALIEFTVRYPLPYPRDRVLTFASLYRTPELLLHVDFTGARRPPAWIEEVTVIDGEEQTVPLPPRQRSATTVRAPFPPGLIALRWGHSDRDDGADPLPL</sequence>
<gene>
    <name evidence="2" type="ORF">KE274_06965</name>
</gene>
<protein>
    <recommendedName>
        <fullName evidence="4">XRE family transcriptional regulator</fullName>
    </recommendedName>
</protein>
<evidence type="ECO:0000256" key="1">
    <source>
        <dbReference type="SAM" id="MobiDB-lite"/>
    </source>
</evidence>
<evidence type="ECO:0000313" key="2">
    <source>
        <dbReference type="EMBL" id="MBS0023847.1"/>
    </source>
</evidence>
<comment type="caution">
    <text evidence="2">The sequence shown here is derived from an EMBL/GenBank/DDBJ whole genome shotgun (WGS) entry which is preliminary data.</text>
</comment>
<evidence type="ECO:0000313" key="3">
    <source>
        <dbReference type="Proteomes" id="UP000678243"/>
    </source>
</evidence>
<accession>A0ABS5INK7</accession>
<dbReference type="Proteomes" id="UP000678243">
    <property type="component" value="Unassembled WGS sequence"/>
</dbReference>
<proteinExistence type="predicted"/>
<reference evidence="2 3" key="1">
    <citation type="submission" date="2021-04" db="EMBL/GenBank/DDBJ databases">
        <title>Whole genome analysis of root endophytic bacterium Microbacterium paraoxydans ku-mp colonizing RP-bio226 rice variety.</title>
        <authorList>
            <person name="Ulaganathan K."/>
            <person name="Latha B."/>
        </authorList>
    </citation>
    <scope>NUCLEOTIDE SEQUENCE [LARGE SCALE GENOMIC DNA]</scope>
    <source>
        <strain evidence="3">ku-mp</strain>
    </source>
</reference>
<evidence type="ECO:0008006" key="4">
    <source>
        <dbReference type="Google" id="ProtNLM"/>
    </source>
</evidence>